<reference evidence="2 3" key="1">
    <citation type="submission" date="2014-04" db="EMBL/GenBank/DDBJ databases">
        <authorList>
            <consortium name="International Citrus Genome Consortium"/>
            <person name="Gmitter F."/>
            <person name="Chen C."/>
            <person name="Farmerie W."/>
            <person name="Harkins T."/>
            <person name="Desany B."/>
            <person name="Mohiuddin M."/>
            <person name="Kodira C."/>
            <person name="Borodovsky M."/>
            <person name="Lomsadze A."/>
            <person name="Burns P."/>
            <person name="Jenkins J."/>
            <person name="Prochnik S."/>
            <person name="Shu S."/>
            <person name="Chapman J."/>
            <person name="Pitluck S."/>
            <person name="Schmutz J."/>
            <person name="Rokhsar D."/>
        </authorList>
    </citation>
    <scope>NUCLEOTIDE SEQUENCE</scope>
</reference>
<organism evidence="2 3">
    <name type="scientific">Citrus sinensis</name>
    <name type="common">Sweet orange</name>
    <name type="synonym">Citrus aurantium var. sinensis</name>
    <dbReference type="NCBI Taxonomy" id="2711"/>
    <lineage>
        <taxon>Eukaryota</taxon>
        <taxon>Viridiplantae</taxon>
        <taxon>Streptophyta</taxon>
        <taxon>Embryophyta</taxon>
        <taxon>Tracheophyta</taxon>
        <taxon>Spermatophyta</taxon>
        <taxon>Magnoliopsida</taxon>
        <taxon>eudicotyledons</taxon>
        <taxon>Gunneridae</taxon>
        <taxon>Pentapetalae</taxon>
        <taxon>rosids</taxon>
        <taxon>malvids</taxon>
        <taxon>Sapindales</taxon>
        <taxon>Rutaceae</taxon>
        <taxon>Aurantioideae</taxon>
        <taxon>Citrus</taxon>
    </lineage>
</organism>
<proteinExistence type="predicted"/>
<sequence>MSKGKEKVIEVDDGGLDFLPSLFTDLAFDPGIPLEPLRSSVGTSARGMSPQTTSSSGHSDEEGSSSSENT</sequence>
<evidence type="ECO:0000313" key="2">
    <source>
        <dbReference type="EMBL" id="KDO36829.1"/>
    </source>
</evidence>
<name>A0A067D1I3_CITSI</name>
<dbReference type="Proteomes" id="UP000027120">
    <property type="component" value="Unassembled WGS sequence"/>
</dbReference>
<evidence type="ECO:0000256" key="1">
    <source>
        <dbReference type="SAM" id="MobiDB-lite"/>
    </source>
</evidence>
<feature type="region of interest" description="Disordered" evidence="1">
    <location>
        <begin position="29"/>
        <end position="70"/>
    </location>
</feature>
<dbReference type="AlphaFoldDB" id="A0A067D1I3"/>
<keyword evidence="3" id="KW-1185">Reference proteome</keyword>
<accession>A0A067D1I3</accession>
<dbReference type="EMBL" id="KK792926">
    <property type="protein sequence ID" value="KDO36829.1"/>
    <property type="molecule type" value="Genomic_DNA"/>
</dbReference>
<gene>
    <name evidence="2" type="ORF">CISIN_1g035208mg</name>
</gene>
<protein>
    <submittedName>
        <fullName evidence="2">Uncharacterized protein</fullName>
    </submittedName>
</protein>
<evidence type="ECO:0000313" key="3">
    <source>
        <dbReference type="Proteomes" id="UP000027120"/>
    </source>
</evidence>